<evidence type="ECO:0000256" key="5">
    <source>
        <dbReference type="HAMAP-Rule" id="MF_00445"/>
    </source>
</evidence>
<feature type="transmembrane region" description="Helical" evidence="5">
    <location>
        <begin position="226"/>
        <end position="247"/>
    </location>
</feature>
<protein>
    <recommendedName>
        <fullName evidence="5">NADH-quinone oxidoreductase subunit N</fullName>
        <ecNumber evidence="5">7.1.1.-</ecNumber>
    </recommendedName>
    <alternativeName>
        <fullName evidence="5">NADH dehydrogenase I subunit N</fullName>
    </alternativeName>
    <alternativeName>
        <fullName evidence="5">NDH-1 subunit N</fullName>
    </alternativeName>
</protein>
<comment type="similarity">
    <text evidence="5">Belongs to the complex I subunit 2 family.</text>
</comment>
<feature type="transmembrane region" description="Helical" evidence="5">
    <location>
        <begin position="313"/>
        <end position="335"/>
    </location>
</feature>
<evidence type="ECO:0000256" key="1">
    <source>
        <dbReference type="ARBA" id="ARBA00004127"/>
    </source>
</evidence>
<gene>
    <name evidence="5" type="primary">nuoN</name>
    <name evidence="8" type="ORF">KK060_03130</name>
</gene>
<evidence type="ECO:0000256" key="2">
    <source>
        <dbReference type="ARBA" id="ARBA00022692"/>
    </source>
</evidence>
<evidence type="ECO:0000313" key="8">
    <source>
        <dbReference type="EMBL" id="MBT1702254.1"/>
    </source>
</evidence>
<reference evidence="8 9" key="1">
    <citation type="submission" date="2021-05" db="EMBL/GenBank/DDBJ databases">
        <title>A Polyphasic approach of four new species of the genus Ohtaekwangia: Ohtaekwangia histidinii sp. nov., Ohtaekwangia cretensis sp. nov., Ohtaekwangia indiensis sp. nov., Ohtaekwangia reichenbachii sp. nov. from diverse environment.</title>
        <authorList>
            <person name="Octaviana S."/>
        </authorList>
    </citation>
    <scope>NUCLEOTIDE SEQUENCE [LARGE SCALE GENOMIC DNA]</scope>
    <source>
        <strain evidence="8 9">PWU20</strain>
    </source>
</reference>
<feature type="transmembrane region" description="Helical" evidence="5">
    <location>
        <begin position="355"/>
        <end position="377"/>
    </location>
</feature>
<keyword evidence="9" id="KW-1185">Reference proteome</keyword>
<dbReference type="Pfam" id="PF00361">
    <property type="entry name" value="Proton_antipo_M"/>
    <property type="match status" value="1"/>
</dbReference>
<dbReference type="Proteomes" id="UP000772618">
    <property type="component" value="Unassembled WGS sequence"/>
</dbReference>
<feature type="transmembrane region" description="Helical" evidence="5">
    <location>
        <begin position="259"/>
        <end position="280"/>
    </location>
</feature>
<feature type="transmembrane region" description="Helical" evidence="5">
    <location>
        <begin position="190"/>
        <end position="214"/>
    </location>
</feature>
<dbReference type="InterPro" id="IPR001750">
    <property type="entry name" value="ND/Mrp_TM"/>
</dbReference>
<feature type="transmembrane region" description="Helical" evidence="5">
    <location>
        <begin position="58"/>
        <end position="78"/>
    </location>
</feature>
<keyword evidence="5" id="KW-0520">NAD</keyword>
<comment type="subcellular location">
    <subcellularLocation>
        <location evidence="5">Cell membrane</location>
        <topology evidence="5">Multi-pass membrane protein</topology>
    </subcellularLocation>
    <subcellularLocation>
        <location evidence="1">Endomembrane system</location>
        <topology evidence="1">Multi-pass membrane protein</topology>
    </subcellularLocation>
    <subcellularLocation>
        <location evidence="6">Membrane</location>
        <topology evidence="6">Multi-pass membrane protein</topology>
    </subcellularLocation>
</comment>
<accession>A0ABS5VN25</accession>
<dbReference type="PRINTS" id="PR01434">
    <property type="entry name" value="NADHDHGNASE5"/>
</dbReference>
<evidence type="ECO:0000313" key="9">
    <source>
        <dbReference type="Proteomes" id="UP000772618"/>
    </source>
</evidence>
<comment type="function">
    <text evidence="5">NDH-1 shuttles electrons from NADH, via FMN and iron-sulfur (Fe-S) centers, to quinones in the respiratory chain. The immediate electron acceptor for the enzyme in this species is believed to be a menaquinone. Couples the redox reaction to proton translocation (for every two electrons transferred, four hydrogen ions are translocated across the cytoplasmic membrane), and thus conserves the redox energy in a proton gradient.</text>
</comment>
<evidence type="ECO:0000256" key="4">
    <source>
        <dbReference type="ARBA" id="ARBA00023136"/>
    </source>
</evidence>
<sequence>MNAVFVLSGLGIFSLIAEIFNFRRALFPIVVLGLIASAVLLILDWNTGHSYYSNMLTFDNYAVAFSTGISVIALLWFMMSSDYFHNNTHVTDHFALVIFALVGAVFMVSYSNLAMLFLGIEILSVALYILAGSKMKDLLSNEASFKYFLMGSFATGFLLFGIALIYGVTASFDLSQIAQKILSPESETSALLYAGVLLMMVGLLFKISAVPFHFWAPDVYEGSPTVVTAFMSTIVKIAAFAAFFRLFTTCFSPVSPQWTDVLIVITVLTLVVSNVTAVYQHSVKRILAYSSVAHAGYMLITLVSLTDISSGAMFYYVLAYAVASISAFAVLHNVAGEGDYAIVDSFNGLAKRNPFLAFTMAVSLLSLAGIPPLAGFFAKYYIFTVAFQAGHVGLVLLAIVTSLIGIYYYFRVIIAMYLKSSDKTESIAVPVLNQILLVICLIVTVVLGIFPDMLINLL</sequence>
<keyword evidence="5" id="KW-1278">Translocase</keyword>
<dbReference type="EMBL" id="JAHESD010000004">
    <property type="protein sequence ID" value="MBT1702254.1"/>
    <property type="molecule type" value="Genomic_DNA"/>
</dbReference>
<keyword evidence="5" id="KW-1003">Cell membrane</keyword>
<comment type="caution">
    <text evidence="8">The sequence shown here is derived from an EMBL/GenBank/DDBJ whole genome shotgun (WGS) entry which is preliminary data.</text>
</comment>
<dbReference type="EC" id="7.1.1.-" evidence="5"/>
<keyword evidence="4 5" id="KW-0472">Membrane</keyword>
<feature type="transmembrane region" description="Helical" evidence="5">
    <location>
        <begin position="90"/>
        <end position="108"/>
    </location>
</feature>
<comment type="subunit">
    <text evidence="5">NDH-1 is composed of 14 different subunits. Subunits NuoA, H, J, K, L, M, N constitute the membrane sector of the complex.</text>
</comment>
<feature type="transmembrane region" description="Helical" evidence="5">
    <location>
        <begin position="389"/>
        <end position="410"/>
    </location>
</feature>
<proteinExistence type="inferred from homology"/>
<feature type="transmembrane region" description="Helical" evidence="5">
    <location>
        <begin position="286"/>
        <end position="306"/>
    </location>
</feature>
<feature type="transmembrane region" description="Helical" evidence="5">
    <location>
        <begin position="430"/>
        <end position="450"/>
    </location>
</feature>
<keyword evidence="5" id="KW-0813">Transport</keyword>
<dbReference type="RefSeq" id="WP_254152059.1">
    <property type="nucleotide sequence ID" value="NZ_JAHESD010000004.1"/>
</dbReference>
<feature type="transmembrane region" description="Helical" evidence="5">
    <location>
        <begin position="147"/>
        <end position="169"/>
    </location>
</feature>
<keyword evidence="3 5" id="KW-1133">Transmembrane helix</keyword>
<evidence type="ECO:0000256" key="6">
    <source>
        <dbReference type="RuleBase" id="RU000320"/>
    </source>
</evidence>
<dbReference type="InterPro" id="IPR010096">
    <property type="entry name" value="NADH-Q_OxRdtase_suN/2"/>
</dbReference>
<dbReference type="PANTHER" id="PTHR22773">
    <property type="entry name" value="NADH DEHYDROGENASE"/>
    <property type="match status" value="1"/>
</dbReference>
<evidence type="ECO:0000259" key="7">
    <source>
        <dbReference type="Pfam" id="PF00361"/>
    </source>
</evidence>
<evidence type="ECO:0000256" key="3">
    <source>
        <dbReference type="ARBA" id="ARBA00022989"/>
    </source>
</evidence>
<dbReference type="NCBIfam" id="TIGR01770">
    <property type="entry name" value="NDH_I_N"/>
    <property type="match status" value="1"/>
</dbReference>
<organism evidence="8 9">
    <name type="scientific">Chryseosolibacter indicus</name>
    <dbReference type="NCBI Taxonomy" id="2782351"/>
    <lineage>
        <taxon>Bacteria</taxon>
        <taxon>Pseudomonadati</taxon>
        <taxon>Bacteroidota</taxon>
        <taxon>Cytophagia</taxon>
        <taxon>Cytophagales</taxon>
        <taxon>Chryseotaleaceae</taxon>
        <taxon>Chryseosolibacter</taxon>
    </lineage>
</organism>
<keyword evidence="2 5" id="KW-0812">Transmembrane</keyword>
<feature type="transmembrane region" description="Helical" evidence="5">
    <location>
        <begin position="27"/>
        <end position="46"/>
    </location>
</feature>
<comment type="catalytic activity">
    <reaction evidence="5">
        <text>a quinone + NADH + 5 H(+)(in) = a quinol + NAD(+) + 4 H(+)(out)</text>
        <dbReference type="Rhea" id="RHEA:57888"/>
        <dbReference type="ChEBI" id="CHEBI:15378"/>
        <dbReference type="ChEBI" id="CHEBI:24646"/>
        <dbReference type="ChEBI" id="CHEBI:57540"/>
        <dbReference type="ChEBI" id="CHEBI:57945"/>
        <dbReference type="ChEBI" id="CHEBI:132124"/>
    </reaction>
</comment>
<name>A0ABS5VN25_9BACT</name>
<dbReference type="HAMAP" id="MF_00445">
    <property type="entry name" value="NDH1_NuoN_1"/>
    <property type="match status" value="1"/>
</dbReference>
<keyword evidence="5" id="KW-0874">Quinone</keyword>
<feature type="domain" description="NADH:quinone oxidoreductase/Mrp antiporter transmembrane" evidence="7">
    <location>
        <begin position="112"/>
        <end position="404"/>
    </location>
</feature>